<sequence>MTDHRVAYLSLNLTDCAPVDGECVHSPESVAWSPHNVLLVATHWALYLHIRSIVASDFVLRPAYQPRGDSSSMMCITGAKWALDLVPEEAYPVTCRLCVRTTRDIYIYRVIRFGKGRIRVSCGVCFIPKVASEESLDSVASAERKGRKRARSTFGNIPAANTENGGKSQLQLSEGPGWCVVSYEWFPLDLLVVVTVGGIYLLNLFDDVSDETDLQLRLFPPPAFSFTGSPLASLVASCGTRVLGCEGNDYRLVVASPCWLRIFTVSTTHVHLTHYVEVPSLYGIPTAICSMMSGANKSTMRVFVSAPMCVLEGNIVVGPSNHLVGEAQQVNWTTVGLWNSDNELGDEVAVRHFLVVPLSSFVPTEASTTLTKRESTSGEGAMDRRDAHYLVLGVCQRRLLGFVGRRCVELLQCLRMNGSEFPRDVALEVLGVTIHPSCTLGVVGVRIGMRQYPPFQLLPVSLNTEGGFLLRLLQLQEGFDFLSDGNGDGATISAATAPIDTLLQALWNRQHSTSYFVWEDLLPSSAVASAIAHSHHEETKRVLESSTIEKEVKDEGGNIHATSSPFFSFFYYRVLGAWRCEYLEERQKHGVELFLRFPEANATWRWTLLRVWRRCPGDAALMELVLANAVRRMAEEVHYAGLTRSKNAALPLESEDASYLAFLAAVQFGRLYQQQSMKGGAWIYDEEFAEQVGRFVDTVEAQMRRQQRPPQKEKETQNTLTFPSRFPCSICGREGQTLLTMSLSSTTKVEGNMEGKLQDCTTGFHFTVFSGSTFTPLSFVKEDEVLSRCLSCGIYDYVTGPLCSVCEGLMM</sequence>
<keyword evidence="2" id="KW-1185">Reference proteome</keyword>
<dbReference type="OrthoDB" id="251628at2759"/>
<proteinExistence type="predicted"/>
<evidence type="ECO:0000313" key="2">
    <source>
        <dbReference type="Proteomes" id="UP000007350"/>
    </source>
</evidence>
<comment type="caution">
    <text evidence="1">The sequence shown here is derived from an EMBL/GenBank/DDBJ whole genome shotgun (WGS) entry which is preliminary data.</text>
</comment>
<dbReference type="AlphaFoldDB" id="K2N388"/>
<dbReference type="Proteomes" id="UP000007350">
    <property type="component" value="Unassembled WGS sequence"/>
</dbReference>
<organism evidence="1 2">
    <name type="scientific">Trypanosoma cruzi marinkellei</name>
    <dbReference type="NCBI Taxonomy" id="85056"/>
    <lineage>
        <taxon>Eukaryota</taxon>
        <taxon>Discoba</taxon>
        <taxon>Euglenozoa</taxon>
        <taxon>Kinetoplastea</taxon>
        <taxon>Metakinetoplastina</taxon>
        <taxon>Trypanosomatida</taxon>
        <taxon>Trypanosomatidae</taxon>
        <taxon>Trypanosoma</taxon>
        <taxon>Schizotrypanum</taxon>
    </lineage>
</organism>
<evidence type="ECO:0000313" key="1">
    <source>
        <dbReference type="EMBL" id="EKF29066.1"/>
    </source>
</evidence>
<protein>
    <submittedName>
        <fullName evidence="1">Uncharacterized protein</fullName>
    </submittedName>
</protein>
<gene>
    <name evidence="1" type="ORF">MOQ_007167</name>
</gene>
<accession>K2N388</accession>
<name>K2N388_TRYCR</name>
<dbReference type="EMBL" id="AHKC01014151">
    <property type="protein sequence ID" value="EKF29066.1"/>
    <property type="molecule type" value="Genomic_DNA"/>
</dbReference>
<reference evidence="1 2" key="1">
    <citation type="journal article" date="2012" name="BMC Genomics">
        <title>Comparative genomic analysis of human infective Trypanosoma cruzi lineages with the bat-restricted subspecies T. cruzi marinkellei.</title>
        <authorList>
            <person name="Franzen O."/>
            <person name="Talavera-Lopez C."/>
            <person name="Ochaya S."/>
            <person name="Butler C.E."/>
            <person name="Messenger L.A."/>
            <person name="Lewis M.D."/>
            <person name="Llewellyn M.S."/>
            <person name="Marinkelle C.J."/>
            <person name="Tyler K.M."/>
            <person name="Miles M.A."/>
            <person name="Andersson B."/>
        </authorList>
    </citation>
    <scope>NUCLEOTIDE SEQUENCE [LARGE SCALE GENOMIC DNA]</scope>
    <source>
        <strain evidence="1 2">B7</strain>
    </source>
</reference>